<dbReference type="Pfam" id="PF26363">
    <property type="entry name" value="Phospholipase-like"/>
    <property type="match status" value="1"/>
</dbReference>
<evidence type="ECO:0000313" key="1">
    <source>
        <dbReference type="EMBL" id="KJY51601.1"/>
    </source>
</evidence>
<organism evidence="1 2">
    <name type="scientific">Bifidobacterium mellis</name>
    <dbReference type="NCBI Taxonomy" id="1293823"/>
    <lineage>
        <taxon>Bacteria</taxon>
        <taxon>Bacillati</taxon>
        <taxon>Actinomycetota</taxon>
        <taxon>Actinomycetes</taxon>
        <taxon>Bifidobacteriales</taxon>
        <taxon>Bifidobacteriaceae</taxon>
        <taxon>Bifidobacterium</taxon>
    </lineage>
</organism>
<dbReference type="PATRIC" id="fig|1684.5.peg.429"/>
<dbReference type="Gene3D" id="3.40.50.1820">
    <property type="entry name" value="alpha/beta hydrolase"/>
    <property type="match status" value="1"/>
</dbReference>
<dbReference type="EMBL" id="JWMF01000004">
    <property type="protein sequence ID" value="KJY51601.1"/>
    <property type="molecule type" value="Genomic_DNA"/>
</dbReference>
<reference evidence="1 2" key="1">
    <citation type="submission" date="2014-12" db="EMBL/GenBank/DDBJ databases">
        <title>Comparative genomics of the lactic acid bacteria isolated from the honey bee gut.</title>
        <authorList>
            <person name="Ellegaard K.M."/>
            <person name="Tamarit D."/>
            <person name="Javelind E."/>
            <person name="Olofsson T."/>
            <person name="Andersson S.G."/>
            <person name="Vasquez A."/>
        </authorList>
    </citation>
    <scope>NUCLEOTIDE SEQUENCE [LARGE SCALE GENOMIC DNA]</scope>
    <source>
        <strain evidence="1 2">Bin7</strain>
    </source>
</reference>
<comment type="caution">
    <text evidence="1">The sequence shown here is derived from an EMBL/GenBank/DDBJ whole genome shotgun (WGS) entry which is preliminary data.</text>
</comment>
<evidence type="ECO:0000313" key="2">
    <source>
        <dbReference type="Proteomes" id="UP000033567"/>
    </source>
</evidence>
<dbReference type="Proteomes" id="UP000033567">
    <property type="component" value="Unassembled WGS sequence"/>
</dbReference>
<sequence>MVHASRVWQKGSVMQVRTGFTTQQLNMLCQYSYGIGRGDVKTRPGLHLFEDPALGSYWVLRSRYCPENGFEGMIAAPDLEGGPDYAHLVVVYAGTNLRDDPRHDIHAALTCFLPPLNGEPGQTQQAGILAEQALDLARRRAGTDRGVLFTGHSLGGGLALIQAAEQDLPARVFCAADPWRVLDQEQRQRVARHHGDGKFLDYRLGNDRVTGTANRLLSGQADRSACVVWCGKGPSRFGHWLGDFDFDQGGEVLVETPLTVTAYPR</sequence>
<keyword evidence="2" id="KW-1185">Reference proteome</keyword>
<dbReference type="InterPro" id="IPR029058">
    <property type="entry name" value="AB_hydrolase_fold"/>
</dbReference>
<protein>
    <submittedName>
        <fullName evidence="1">Uncharacterized protein</fullName>
    </submittedName>
</protein>
<accession>A0A0F4L1Z6</accession>
<dbReference type="AlphaFoldDB" id="A0A0F4L1Z6"/>
<dbReference type="SUPFAM" id="SSF53474">
    <property type="entry name" value="alpha/beta-Hydrolases"/>
    <property type="match status" value="1"/>
</dbReference>
<name>A0A0F4L1Z6_9BIFI</name>
<gene>
    <name evidence="1" type="ORF">JF70_04100</name>
</gene>
<proteinExistence type="predicted"/>